<dbReference type="FunFam" id="1.20.1640.10:FF:000004">
    <property type="entry name" value="Protein translocase subunit SecD"/>
    <property type="match status" value="1"/>
</dbReference>
<accession>A0A6S6S214</accession>
<dbReference type="Pfam" id="PF21760">
    <property type="entry name" value="SecD_1st"/>
    <property type="match status" value="1"/>
</dbReference>
<evidence type="ECO:0000256" key="5">
    <source>
        <dbReference type="ARBA" id="ARBA00022927"/>
    </source>
</evidence>
<dbReference type="FunFam" id="3.30.1360.200:FF:000001">
    <property type="entry name" value="Protein translocase subunit SecD"/>
    <property type="match status" value="1"/>
</dbReference>
<evidence type="ECO:0000256" key="3">
    <source>
        <dbReference type="ARBA" id="ARBA00022475"/>
    </source>
</evidence>
<keyword evidence="7 11" id="KW-0811">Translocation</keyword>
<dbReference type="InterPro" id="IPR027398">
    <property type="entry name" value="SecD-TM"/>
</dbReference>
<evidence type="ECO:0000256" key="8">
    <source>
        <dbReference type="ARBA" id="ARBA00023136"/>
    </source>
</evidence>
<feature type="domain" description="SecDF P1 head subdomain" evidence="15">
    <location>
        <begin position="311"/>
        <end position="440"/>
    </location>
</feature>
<proteinExistence type="inferred from homology"/>
<dbReference type="InterPro" id="IPR054384">
    <property type="entry name" value="SecDF_P1_head"/>
</dbReference>
<dbReference type="AlphaFoldDB" id="A0A6S6S214"/>
<gene>
    <name evidence="11" type="primary">secD</name>
    <name evidence="16" type="ORF">HELGO_WM30165</name>
</gene>
<dbReference type="Gene3D" id="3.30.1360.200">
    <property type="match status" value="1"/>
</dbReference>
<feature type="domain" description="SecD export protein N-terminal TM" evidence="13">
    <location>
        <begin position="1"/>
        <end position="105"/>
    </location>
</feature>
<dbReference type="InterPro" id="IPR048631">
    <property type="entry name" value="SecD_1st"/>
</dbReference>
<dbReference type="PANTHER" id="PTHR30081">
    <property type="entry name" value="PROTEIN-EXPORT MEMBRANE PROTEIN SEC"/>
    <property type="match status" value="1"/>
</dbReference>
<dbReference type="Gene3D" id="3.30.70.3400">
    <property type="match status" value="2"/>
</dbReference>
<feature type="transmembrane region" description="Helical" evidence="11">
    <location>
        <begin position="488"/>
        <end position="508"/>
    </location>
</feature>
<comment type="subunit">
    <text evidence="11">Forms a complex with SecF. Part of the essential Sec protein translocation apparatus which comprises SecA, SecYEG and auxiliary proteins SecDF-YajC and YidC.</text>
</comment>
<dbReference type="HAMAP" id="MF_01463_B">
    <property type="entry name" value="SecD_B"/>
    <property type="match status" value="1"/>
</dbReference>
<evidence type="ECO:0000256" key="10">
    <source>
        <dbReference type="ARBA" id="ARBA00068220"/>
    </source>
</evidence>
<keyword evidence="5 11" id="KW-0653">Protein transport</keyword>
<dbReference type="Gene3D" id="1.20.1640.10">
    <property type="entry name" value="Multidrug efflux transporter AcrB transmembrane domain"/>
    <property type="match status" value="1"/>
</dbReference>
<feature type="domain" description="Protein export membrane protein SecD/SecF C-terminal" evidence="12">
    <location>
        <begin position="444"/>
        <end position="605"/>
    </location>
</feature>
<comment type="similarity">
    <text evidence="9 11">Belongs to the SecD/SecF family. SecD subfamily.</text>
</comment>
<dbReference type="InterPro" id="IPR055344">
    <property type="entry name" value="SecD_SecF_C_bact"/>
</dbReference>
<keyword evidence="8 11" id="KW-0472">Membrane</keyword>
<evidence type="ECO:0000256" key="1">
    <source>
        <dbReference type="ARBA" id="ARBA00004651"/>
    </source>
</evidence>
<evidence type="ECO:0000259" key="15">
    <source>
        <dbReference type="Pfam" id="PF22599"/>
    </source>
</evidence>
<organism evidence="16">
    <name type="scientific">uncultured Thiotrichaceae bacterium</name>
    <dbReference type="NCBI Taxonomy" id="298394"/>
    <lineage>
        <taxon>Bacteria</taxon>
        <taxon>Pseudomonadati</taxon>
        <taxon>Pseudomonadota</taxon>
        <taxon>Gammaproteobacteria</taxon>
        <taxon>Thiotrichales</taxon>
        <taxon>Thiotrichaceae</taxon>
        <taxon>environmental samples</taxon>
    </lineage>
</organism>
<feature type="transmembrane region" description="Helical" evidence="11">
    <location>
        <begin position="514"/>
        <end position="536"/>
    </location>
</feature>
<evidence type="ECO:0000259" key="14">
    <source>
        <dbReference type="Pfam" id="PF21760"/>
    </source>
</evidence>
<dbReference type="GO" id="GO:0015450">
    <property type="term" value="F:protein-transporting ATPase activity"/>
    <property type="evidence" value="ECO:0007669"/>
    <property type="project" value="InterPro"/>
</dbReference>
<dbReference type="InterPro" id="IPR005791">
    <property type="entry name" value="SecD"/>
</dbReference>
<dbReference type="NCBIfam" id="TIGR00916">
    <property type="entry name" value="2A0604s01"/>
    <property type="match status" value="1"/>
</dbReference>
<sequence>MNRYPLWKYVLVVAVLLVGLVYALPNLYPSDPSIQISAVRGAEPVSRTLIESIEKSLEEKGITPKKSELNEVQNQVLLRFDNTEVQLEAQDIIKDSLGRQYLTALNLAPATPGWLQALNAKPMYLGLDLRGGVHFLMEVDMVTAKDKALDRYQDEFRDFLREDKIDYLGVSREGDTLIAKFKTPEQRAEGRKVLAGQYRTEILMGDKDGETTSNLIANISPDNLRAIEKFALKQNITTLRKRVNELGVAEPIIQQQGLDRIVVQLPGVQDTATAKKLLGATATLEFRLLDEGGNDPQSAAQSGRAPLGTKLYYERNGAPILLQRKVMLTGEYITDARSGFDSQSNRPNVSINLDGKGAARFSKVTGANIQKPMATVFIETQFEEFEVNGEKKYKPVKTEEVINVATIQDQLSRSFQITGLDSPDEARELALLLRAGALAAPVYIVEERTVGPNLGQENIDSGFLSILIGFSLVLVFMLAYYRVFGIVANLALAMNVVVIFAVMSMLQFTLTLPGMAGIVLTIGMAVDANVLIFERIKEELKRGVPAQTAIKQGYDQAFSTIADANITTLIAAIVLFGFGTGPIKGFAITLAIGIASSMFTAIIGSRALVNLIYGGRRIKKLSI</sequence>
<keyword evidence="4 11" id="KW-0812">Transmembrane</keyword>
<keyword evidence="6 11" id="KW-1133">Transmembrane helix</keyword>
<dbReference type="Pfam" id="PF22599">
    <property type="entry name" value="SecDF_P1_head"/>
    <property type="match status" value="1"/>
</dbReference>
<dbReference type="GO" id="GO:0043952">
    <property type="term" value="P:protein transport by the Sec complex"/>
    <property type="evidence" value="ECO:0007669"/>
    <property type="project" value="UniProtKB-UniRule"/>
</dbReference>
<dbReference type="PANTHER" id="PTHR30081:SF1">
    <property type="entry name" value="PROTEIN TRANSLOCASE SUBUNIT SECD"/>
    <property type="match status" value="1"/>
</dbReference>
<keyword evidence="3 11" id="KW-1003">Cell membrane</keyword>
<feature type="transmembrane region" description="Helical" evidence="11">
    <location>
        <begin position="585"/>
        <end position="613"/>
    </location>
</feature>
<comment type="function">
    <text evidence="11">Part of the Sec protein translocase complex. Interacts with the SecYEG preprotein conducting channel. SecDF uses the proton motive force (PMF) to complete protein translocation after the ATP-dependent function of SecA.</text>
</comment>
<dbReference type="Pfam" id="PF13721">
    <property type="entry name" value="SecD-TM1"/>
    <property type="match status" value="1"/>
</dbReference>
<evidence type="ECO:0000256" key="2">
    <source>
        <dbReference type="ARBA" id="ARBA00022448"/>
    </source>
</evidence>
<dbReference type="GO" id="GO:0005886">
    <property type="term" value="C:plasma membrane"/>
    <property type="evidence" value="ECO:0007669"/>
    <property type="project" value="UniProtKB-SubCell"/>
</dbReference>
<name>A0A6S6S214_9GAMM</name>
<dbReference type="InterPro" id="IPR022813">
    <property type="entry name" value="SecD/SecF_arch_bac"/>
</dbReference>
<evidence type="ECO:0000256" key="4">
    <source>
        <dbReference type="ARBA" id="ARBA00022692"/>
    </source>
</evidence>
<evidence type="ECO:0000313" key="16">
    <source>
        <dbReference type="EMBL" id="CAA6803580.1"/>
    </source>
</evidence>
<reference evidence="16" key="1">
    <citation type="submission" date="2020-01" db="EMBL/GenBank/DDBJ databases">
        <authorList>
            <person name="Meier V. D."/>
            <person name="Meier V D."/>
        </authorList>
    </citation>
    <scope>NUCLEOTIDE SEQUENCE</scope>
    <source>
        <strain evidence="16">HLG_WM_MAG_08</strain>
    </source>
</reference>
<dbReference type="NCBIfam" id="TIGR01129">
    <property type="entry name" value="secD"/>
    <property type="match status" value="1"/>
</dbReference>
<protein>
    <recommendedName>
        <fullName evidence="10 11">Protein translocase subunit SecD</fullName>
    </recommendedName>
</protein>
<dbReference type="SUPFAM" id="SSF82866">
    <property type="entry name" value="Multidrug efflux transporter AcrB transmembrane domain"/>
    <property type="match status" value="1"/>
</dbReference>
<feature type="domain" description="Protein translocase subunit SecDF P1" evidence="14">
    <location>
        <begin position="232"/>
        <end position="290"/>
    </location>
</feature>
<dbReference type="Pfam" id="PF02355">
    <property type="entry name" value="SecD_SecF_C"/>
    <property type="match status" value="1"/>
</dbReference>
<keyword evidence="2 11" id="KW-0813">Transport</keyword>
<feature type="transmembrane region" description="Helical" evidence="11">
    <location>
        <begin position="462"/>
        <end position="481"/>
    </location>
</feature>
<evidence type="ECO:0000256" key="7">
    <source>
        <dbReference type="ARBA" id="ARBA00023010"/>
    </source>
</evidence>
<feature type="transmembrane region" description="Helical" evidence="11">
    <location>
        <begin position="557"/>
        <end position="579"/>
    </location>
</feature>
<dbReference type="FunFam" id="3.30.70.3400:FF:000003">
    <property type="entry name" value="Preprotein translocase subunit SecD"/>
    <property type="match status" value="1"/>
</dbReference>
<comment type="subcellular location">
    <subcellularLocation>
        <location evidence="1 11">Cell membrane</location>
        <topology evidence="1 11">Multi-pass membrane protein</topology>
    </subcellularLocation>
</comment>
<evidence type="ECO:0000259" key="13">
    <source>
        <dbReference type="Pfam" id="PF13721"/>
    </source>
</evidence>
<dbReference type="Pfam" id="PF07549">
    <property type="entry name" value="Sec_GG"/>
    <property type="match status" value="1"/>
</dbReference>
<dbReference type="GO" id="GO:0065002">
    <property type="term" value="P:intracellular protein transmembrane transport"/>
    <property type="evidence" value="ECO:0007669"/>
    <property type="project" value="UniProtKB-UniRule"/>
</dbReference>
<dbReference type="GO" id="GO:0006605">
    <property type="term" value="P:protein targeting"/>
    <property type="evidence" value="ECO:0007669"/>
    <property type="project" value="UniProtKB-UniRule"/>
</dbReference>
<dbReference type="InterPro" id="IPR048634">
    <property type="entry name" value="SecD_SecF_C"/>
</dbReference>
<evidence type="ECO:0000256" key="11">
    <source>
        <dbReference type="HAMAP-Rule" id="MF_01463"/>
    </source>
</evidence>
<dbReference type="InterPro" id="IPR022646">
    <property type="entry name" value="SecD/SecF_CS"/>
</dbReference>
<evidence type="ECO:0000256" key="9">
    <source>
        <dbReference type="ARBA" id="ARBA00060774"/>
    </source>
</evidence>
<evidence type="ECO:0000256" key="6">
    <source>
        <dbReference type="ARBA" id="ARBA00022989"/>
    </source>
</evidence>
<evidence type="ECO:0000259" key="12">
    <source>
        <dbReference type="Pfam" id="PF02355"/>
    </source>
</evidence>
<dbReference type="EMBL" id="CACVAV010000062">
    <property type="protein sequence ID" value="CAA6803580.1"/>
    <property type="molecule type" value="Genomic_DNA"/>
</dbReference>
<comment type="caution">
    <text evidence="11">Lacks conserved residue(s) required for the propagation of feature annotation.</text>
</comment>